<accession>A0A139X9W9</accession>
<sequence>MKKIMFYCQNLLGMGHLVRTTEIIRSLVKDFKVYLIDGGEIVQGFEIPPAVEVVHIPALRIENGELKAVDSFQSLEAVKELRKNQLLKVYEQFQPDCLITEGYPFSKKKALAFELVPLLEKVQSTGHLTKVVCSLRDIIMVKEYANRANEEERRCQFMNQYFDMLLVHSDPKVHRLEENFSKAKDLTCQVHYTGYVVQSPPENPVTTDEDIVSLSRKEPMILVSVGGGRLGHDLLECVVETALILEQYLPHHIQIFTGPFMPDEKFLELQKLAADKTNVTLRRYTPNLLAYMEKASLSISLGGYNTTMNVLRTRVRSMIYPSNKDNEQIIRTQKLEKLGIVEMIRPDDLQPAHLTQKIIACLNKEHIADNFDYFELQGAQKTAVLLKELLQSHSDQLPVTSDQLLVTSYQ</sequence>
<dbReference type="Proteomes" id="UP000076925">
    <property type="component" value="Unassembled WGS sequence"/>
</dbReference>
<evidence type="ECO:0000313" key="2">
    <source>
        <dbReference type="EMBL" id="KYC41497.1"/>
    </source>
</evidence>
<keyword evidence="3" id="KW-1185">Reference proteome</keyword>
<reference evidence="2 3" key="1">
    <citation type="journal article" date="2013" name="Genome Biol. Evol.">
        <title>Genomes of Stigonematalean cyanobacteria (subsection V) and the evolution of oxygenic photosynthesis from prokaryotes to plastids.</title>
        <authorList>
            <person name="Dagan T."/>
            <person name="Roettger M."/>
            <person name="Stucken K."/>
            <person name="Landan G."/>
            <person name="Koch R."/>
            <person name="Major P."/>
            <person name="Gould S.B."/>
            <person name="Goremykin V.V."/>
            <person name="Rippka R."/>
            <person name="Tandeau de Marsac N."/>
            <person name="Gugger M."/>
            <person name="Lockhart P.J."/>
            <person name="Allen J.F."/>
            <person name="Brune I."/>
            <person name="Maus I."/>
            <person name="Puhler A."/>
            <person name="Martin W.F."/>
        </authorList>
    </citation>
    <scope>NUCLEOTIDE SEQUENCE [LARGE SCALE GENOMIC DNA]</scope>
    <source>
        <strain evidence="2 3">PCC 7110</strain>
    </source>
</reference>
<dbReference type="SUPFAM" id="SSF53756">
    <property type="entry name" value="UDP-Glycosyltransferase/glycogen phosphorylase"/>
    <property type="match status" value="1"/>
</dbReference>
<dbReference type="STRING" id="128403.WA1_15670"/>
<evidence type="ECO:0000313" key="3">
    <source>
        <dbReference type="Proteomes" id="UP000076925"/>
    </source>
</evidence>
<dbReference type="Pfam" id="PF04101">
    <property type="entry name" value="Glyco_tran_28_C"/>
    <property type="match status" value="1"/>
</dbReference>
<name>A0A139X9W9_9CYAN</name>
<gene>
    <name evidence="2" type="ORF">WA1_15670</name>
</gene>
<keyword evidence="2" id="KW-0808">Transferase</keyword>
<evidence type="ECO:0000259" key="1">
    <source>
        <dbReference type="Pfam" id="PF04101"/>
    </source>
</evidence>
<proteinExistence type="predicted"/>
<dbReference type="EMBL" id="ANNX02000020">
    <property type="protein sequence ID" value="KYC41497.1"/>
    <property type="molecule type" value="Genomic_DNA"/>
</dbReference>
<dbReference type="InterPro" id="IPR007235">
    <property type="entry name" value="Glyco_trans_28_C"/>
</dbReference>
<dbReference type="OrthoDB" id="503443at2"/>
<dbReference type="Gene3D" id="3.40.50.2000">
    <property type="entry name" value="Glycogen Phosphorylase B"/>
    <property type="match status" value="1"/>
</dbReference>
<protein>
    <submittedName>
        <fullName evidence="2">Glycosyl transferase</fullName>
    </submittedName>
</protein>
<dbReference type="RefSeq" id="WP_017749427.1">
    <property type="nucleotide sequence ID" value="NZ_KQ976354.1"/>
</dbReference>
<feature type="domain" description="Glycosyl transferase family 28 C-terminal" evidence="1">
    <location>
        <begin position="223"/>
        <end position="366"/>
    </location>
</feature>
<comment type="caution">
    <text evidence="2">The sequence shown here is derived from an EMBL/GenBank/DDBJ whole genome shotgun (WGS) entry which is preliminary data.</text>
</comment>
<dbReference type="PANTHER" id="PTHR21015:SF28">
    <property type="entry name" value="SLL1722 PROTEIN"/>
    <property type="match status" value="1"/>
</dbReference>
<organism evidence="2 3">
    <name type="scientific">Scytonema hofmannii PCC 7110</name>
    <dbReference type="NCBI Taxonomy" id="128403"/>
    <lineage>
        <taxon>Bacteria</taxon>
        <taxon>Bacillati</taxon>
        <taxon>Cyanobacteriota</taxon>
        <taxon>Cyanophyceae</taxon>
        <taxon>Nostocales</taxon>
        <taxon>Scytonemataceae</taxon>
        <taxon>Scytonema</taxon>
    </lineage>
</organism>
<dbReference type="AlphaFoldDB" id="A0A139X9W9"/>
<dbReference type="PANTHER" id="PTHR21015">
    <property type="entry name" value="UDP-N-ACETYLGLUCOSAMINE--N-ACETYLMURAMYL-(PENTAPEPTIDE) PYROPHOSPHORYL-UNDECAPRENOL N-ACETYLGLUCOSAMINE TRANSFERASE 1"/>
    <property type="match status" value="1"/>
</dbReference>
<dbReference type="GO" id="GO:0016758">
    <property type="term" value="F:hexosyltransferase activity"/>
    <property type="evidence" value="ECO:0007669"/>
    <property type="project" value="InterPro"/>
</dbReference>